<dbReference type="InterPro" id="IPR017438">
    <property type="entry name" value="ATP-NAD_kinase_N"/>
</dbReference>
<dbReference type="GO" id="GO:0019674">
    <property type="term" value="P:NAD+ metabolic process"/>
    <property type="evidence" value="ECO:0007669"/>
    <property type="project" value="InterPro"/>
</dbReference>
<comment type="similarity">
    <text evidence="6">Belongs to the NAD kinase family.</text>
</comment>
<dbReference type="InterPro" id="IPR002504">
    <property type="entry name" value="NADK"/>
</dbReference>
<dbReference type="EC" id="2.7.1.23" evidence="6"/>
<name>S3JWL1_TREMA</name>
<dbReference type="OrthoDB" id="9774737at2"/>
<dbReference type="eggNOG" id="COG0061">
    <property type="taxonomic scope" value="Bacteria"/>
</dbReference>
<feature type="binding site" evidence="6">
    <location>
        <position position="233"/>
    </location>
    <ligand>
        <name>NAD(+)</name>
        <dbReference type="ChEBI" id="CHEBI:57540"/>
    </ligand>
</feature>
<feature type="binding site" evidence="6">
    <location>
        <begin position="58"/>
        <end position="59"/>
    </location>
    <ligand>
        <name>NAD(+)</name>
        <dbReference type="ChEBI" id="CHEBI:57540"/>
    </ligand>
</feature>
<feature type="binding site" evidence="6">
    <location>
        <begin position="132"/>
        <end position="133"/>
    </location>
    <ligand>
        <name>NAD(+)</name>
        <dbReference type="ChEBI" id="CHEBI:57540"/>
    </ligand>
</feature>
<dbReference type="GO" id="GO:0051287">
    <property type="term" value="F:NAD binding"/>
    <property type="evidence" value="ECO:0007669"/>
    <property type="project" value="UniProtKB-ARBA"/>
</dbReference>
<evidence type="ECO:0000256" key="1">
    <source>
        <dbReference type="ARBA" id="ARBA00022679"/>
    </source>
</evidence>
<dbReference type="GO" id="GO:0003951">
    <property type="term" value="F:NAD+ kinase activity"/>
    <property type="evidence" value="ECO:0007669"/>
    <property type="project" value="UniProtKB-UniRule"/>
</dbReference>
<dbReference type="PATRIC" id="fig|1125699.3.peg.688"/>
<evidence type="ECO:0000256" key="2">
    <source>
        <dbReference type="ARBA" id="ARBA00022777"/>
    </source>
</evidence>
<dbReference type="Pfam" id="PF01513">
    <property type="entry name" value="NAD_kinase"/>
    <property type="match status" value="1"/>
</dbReference>
<dbReference type="SUPFAM" id="SSF111331">
    <property type="entry name" value="NAD kinase/diacylglycerol kinase-like"/>
    <property type="match status" value="1"/>
</dbReference>
<dbReference type="PANTHER" id="PTHR20275:SF0">
    <property type="entry name" value="NAD KINASE"/>
    <property type="match status" value="1"/>
</dbReference>
<dbReference type="Gene3D" id="2.60.200.30">
    <property type="entry name" value="Probable inorganic polyphosphate/atp-NAD kinase, domain 2"/>
    <property type="match status" value="1"/>
</dbReference>
<dbReference type="InterPro" id="IPR016064">
    <property type="entry name" value="NAD/diacylglycerol_kinase_sf"/>
</dbReference>
<keyword evidence="3 6" id="KW-0521">NADP</keyword>
<dbReference type="InterPro" id="IPR017437">
    <property type="entry name" value="ATP-NAD_kinase_PpnK-typ_C"/>
</dbReference>
<keyword evidence="6" id="KW-0963">Cytoplasm</keyword>
<dbReference type="GO" id="GO:0046872">
    <property type="term" value="F:metal ion binding"/>
    <property type="evidence" value="ECO:0007669"/>
    <property type="project" value="UniProtKB-UniRule"/>
</dbReference>
<proteinExistence type="inferred from homology"/>
<dbReference type="Gene3D" id="3.40.50.10330">
    <property type="entry name" value="Probable inorganic polyphosphate/atp-NAD kinase, domain 1"/>
    <property type="match status" value="1"/>
</dbReference>
<comment type="catalytic activity">
    <reaction evidence="5 6">
        <text>NAD(+) + ATP = ADP + NADP(+) + H(+)</text>
        <dbReference type="Rhea" id="RHEA:18629"/>
        <dbReference type="ChEBI" id="CHEBI:15378"/>
        <dbReference type="ChEBI" id="CHEBI:30616"/>
        <dbReference type="ChEBI" id="CHEBI:57540"/>
        <dbReference type="ChEBI" id="CHEBI:58349"/>
        <dbReference type="ChEBI" id="CHEBI:456216"/>
        <dbReference type="EC" id="2.7.1.23"/>
    </reaction>
</comment>
<dbReference type="AlphaFoldDB" id="S3JWL1"/>
<dbReference type="HAMAP" id="MF_00361">
    <property type="entry name" value="NAD_kinase"/>
    <property type="match status" value="1"/>
</dbReference>
<evidence type="ECO:0000256" key="6">
    <source>
        <dbReference type="HAMAP-Rule" id="MF_00361"/>
    </source>
</evidence>
<evidence type="ECO:0000313" key="7">
    <source>
        <dbReference type="EMBL" id="EPF30358.1"/>
    </source>
</evidence>
<feature type="binding site" evidence="6">
    <location>
        <position position="160"/>
    </location>
    <ligand>
        <name>NAD(+)</name>
        <dbReference type="ChEBI" id="CHEBI:57540"/>
    </ligand>
</feature>
<organism evidence="7 8">
    <name type="scientific">Treponema maltophilum ATCC 51939</name>
    <dbReference type="NCBI Taxonomy" id="1125699"/>
    <lineage>
        <taxon>Bacteria</taxon>
        <taxon>Pseudomonadati</taxon>
        <taxon>Spirochaetota</taxon>
        <taxon>Spirochaetia</taxon>
        <taxon>Spirochaetales</taxon>
        <taxon>Treponemataceae</taxon>
        <taxon>Treponema</taxon>
    </lineage>
</organism>
<feature type="binding site" evidence="6">
    <location>
        <position position="162"/>
    </location>
    <ligand>
        <name>NAD(+)</name>
        <dbReference type="ChEBI" id="CHEBI:57540"/>
    </ligand>
</feature>
<comment type="caution">
    <text evidence="7">The sequence shown here is derived from an EMBL/GenBank/DDBJ whole genome shotgun (WGS) entry which is preliminary data.</text>
</comment>
<dbReference type="GO" id="GO:0005524">
    <property type="term" value="F:ATP binding"/>
    <property type="evidence" value="ECO:0007669"/>
    <property type="project" value="UniProtKB-KW"/>
</dbReference>
<comment type="subcellular location">
    <subcellularLocation>
        <location evidence="6">Cytoplasm</location>
    </subcellularLocation>
</comment>
<dbReference type="Pfam" id="PF20143">
    <property type="entry name" value="NAD_kinase_C"/>
    <property type="match status" value="1"/>
</dbReference>
<sequence length="279" mass="29402">MTCIVVVNTYNKAAENLYAGIAEFLTEEGHTVVRSDFSGADVPFPADTYDCAVTLGGDGTVLYAARRCAASGKPVVPINLGQFGFIAGIQPEHWRSALNDFFAGRMSFAKRSLVRADIVRGGKTVYSGCALNDAVLSASQASKTVEVDIRTEYAAFGKFKADALIVSTSTGSTAYSAAAGGPIVDPGLDVLILNTVSAFSLSNRPLVLPADTQLTVTVLPPRGYDLMLNCDGQVHTPIKAGDRILIKMAEYAVSLAGCDSSVFYAALRSKLNWSGGPRA</sequence>
<dbReference type="STRING" id="1125699.HMPREF9194_00675"/>
<keyword evidence="2 6" id="KW-0418">Kinase</keyword>
<dbReference type="GO" id="GO:0006741">
    <property type="term" value="P:NADP+ biosynthetic process"/>
    <property type="evidence" value="ECO:0007669"/>
    <property type="project" value="UniProtKB-UniRule"/>
</dbReference>
<dbReference type="HOGENOM" id="CLU_008831_0_0_12"/>
<evidence type="ECO:0000313" key="8">
    <source>
        <dbReference type="Proteomes" id="UP000014541"/>
    </source>
</evidence>
<comment type="cofactor">
    <cofactor evidence="6">
        <name>a divalent metal cation</name>
        <dbReference type="ChEBI" id="CHEBI:60240"/>
    </cofactor>
</comment>
<keyword evidence="4 6" id="KW-0520">NAD</keyword>
<accession>S3JWL1</accession>
<evidence type="ECO:0000256" key="5">
    <source>
        <dbReference type="ARBA" id="ARBA00047925"/>
    </source>
</evidence>
<comment type="function">
    <text evidence="6">Involved in the regulation of the intracellular balance of NAD and NADP, and is a key enzyme in the biosynthesis of NADP. Catalyzes specifically the phosphorylation on 2'-hydroxyl of the adenosine moiety of NAD to yield NADP.</text>
</comment>
<comment type="caution">
    <text evidence="6">Lacks conserved residue(s) required for the propagation of feature annotation.</text>
</comment>
<dbReference type="RefSeq" id="WP_016524969.1">
    <property type="nucleotide sequence ID" value="NZ_KE332518.1"/>
</dbReference>
<dbReference type="EMBL" id="ATFF01000006">
    <property type="protein sequence ID" value="EPF30358.1"/>
    <property type="molecule type" value="Genomic_DNA"/>
</dbReference>
<keyword evidence="6" id="KW-0067">ATP-binding</keyword>
<gene>
    <name evidence="6" type="primary">nadK</name>
    <name evidence="7" type="ORF">HMPREF9194_00675</name>
</gene>
<dbReference type="GO" id="GO:0005737">
    <property type="term" value="C:cytoplasm"/>
    <property type="evidence" value="ECO:0007669"/>
    <property type="project" value="UniProtKB-SubCell"/>
</dbReference>
<reference evidence="7 8" key="1">
    <citation type="submission" date="2013-04" db="EMBL/GenBank/DDBJ databases">
        <title>The Genome Sequence of Treponema maltophilum ATCC 51939.</title>
        <authorList>
            <consortium name="The Broad Institute Genomics Platform"/>
            <person name="Earl A."/>
            <person name="Ward D."/>
            <person name="Feldgarden M."/>
            <person name="Gevers D."/>
            <person name="Leonetti C."/>
            <person name="Blanton J.M."/>
            <person name="Dewhirst F.E."/>
            <person name="Izard J."/>
            <person name="Walker B."/>
            <person name="Young S."/>
            <person name="Zeng Q."/>
            <person name="Gargeya S."/>
            <person name="Fitzgerald M."/>
            <person name="Haas B."/>
            <person name="Abouelleil A."/>
            <person name="Allen A.W."/>
            <person name="Alvarado L."/>
            <person name="Arachchi H.M."/>
            <person name="Berlin A.M."/>
            <person name="Chapman S.B."/>
            <person name="Gainer-Dewar J."/>
            <person name="Goldberg J."/>
            <person name="Griggs A."/>
            <person name="Gujja S."/>
            <person name="Hansen M."/>
            <person name="Howarth C."/>
            <person name="Imamovic A."/>
            <person name="Ireland A."/>
            <person name="Larimer J."/>
            <person name="McCowan C."/>
            <person name="Murphy C."/>
            <person name="Pearson M."/>
            <person name="Poon T.W."/>
            <person name="Priest M."/>
            <person name="Roberts A."/>
            <person name="Saif S."/>
            <person name="Shea T."/>
            <person name="Sisk P."/>
            <person name="Sykes S."/>
            <person name="Wortman J."/>
            <person name="Nusbaum C."/>
            <person name="Birren B."/>
        </authorList>
    </citation>
    <scope>NUCLEOTIDE SEQUENCE [LARGE SCALE GENOMIC DNA]</scope>
    <source>
        <strain evidence="7 8">ATCC 51939</strain>
    </source>
</reference>
<dbReference type="Proteomes" id="UP000014541">
    <property type="component" value="Unassembled WGS sequence"/>
</dbReference>
<evidence type="ECO:0000256" key="4">
    <source>
        <dbReference type="ARBA" id="ARBA00023027"/>
    </source>
</evidence>
<keyword evidence="8" id="KW-1185">Reference proteome</keyword>
<dbReference type="PANTHER" id="PTHR20275">
    <property type="entry name" value="NAD KINASE"/>
    <property type="match status" value="1"/>
</dbReference>
<evidence type="ECO:0000256" key="3">
    <source>
        <dbReference type="ARBA" id="ARBA00022857"/>
    </source>
</evidence>
<feature type="binding site" evidence="6">
    <location>
        <position position="143"/>
    </location>
    <ligand>
        <name>NAD(+)</name>
        <dbReference type="ChEBI" id="CHEBI:57540"/>
    </ligand>
</feature>
<protein>
    <recommendedName>
        <fullName evidence="6">NAD kinase</fullName>
        <ecNumber evidence="6">2.7.1.23</ecNumber>
    </recommendedName>
    <alternativeName>
        <fullName evidence="6">ATP-dependent NAD kinase</fullName>
    </alternativeName>
</protein>
<feature type="active site" description="Proton acceptor" evidence="6">
    <location>
        <position position="58"/>
    </location>
</feature>
<keyword evidence="6" id="KW-0547">Nucleotide-binding</keyword>
<keyword evidence="1 6" id="KW-0808">Transferase</keyword>